<dbReference type="InterPro" id="IPR036084">
    <property type="entry name" value="Ser_inhib-like_sf"/>
</dbReference>
<sequence length="248" mass="26965">MGLGACEGTCNNPPPECDWISTLFHLIPGCRCRADKGLVRLGGLDPRNPCIKVKECPKKETPPPECPPNTVFRKCGSCEGTCFNPNPVCTQECRPPGCYCPADQGYFNVVLMSVGQNAENVKLIARIREWLVMKSAGGSANVFQAMSVTGTTTASLRIDAQNILIVTSIFLSNSKPIFQAKEPGVPKTGRASGAPNRVPQTTDTALKWFVFSRPNLGIRFQLSSAQLILNPSVEISFYHIYRLTNLSG</sequence>
<keyword evidence="1" id="KW-0722">Serine protease inhibitor</keyword>
<dbReference type="SUPFAM" id="SSF57567">
    <property type="entry name" value="Serine protease inhibitors"/>
    <property type="match status" value="1"/>
</dbReference>
<dbReference type="GO" id="GO:0004867">
    <property type="term" value="F:serine-type endopeptidase inhibitor activity"/>
    <property type="evidence" value="ECO:0007669"/>
    <property type="project" value="UniProtKB-KW"/>
</dbReference>
<name>A0A4U5MSZ5_STECR</name>
<evidence type="ECO:0008006" key="4">
    <source>
        <dbReference type="Google" id="ProtNLM"/>
    </source>
</evidence>
<reference evidence="2 3" key="1">
    <citation type="journal article" date="2015" name="Genome Biol.">
        <title>Comparative genomics of Steinernema reveals deeply conserved gene regulatory networks.</title>
        <authorList>
            <person name="Dillman A.R."/>
            <person name="Macchietto M."/>
            <person name="Porter C.F."/>
            <person name="Rogers A."/>
            <person name="Williams B."/>
            <person name="Antoshechkin I."/>
            <person name="Lee M.M."/>
            <person name="Goodwin Z."/>
            <person name="Lu X."/>
            <person name="Lewis E.E."/>
            <person name="Goodrich-Blair H."/>
            <person name="Stock S.P."/>
            <person name="Adams B.J."/>
            <person name="Sternberg P.W."/>
            <person name="Mortazavi A."/>
        </authorList>
    </citation>
    <scope>NUCLEOTIDE SEQUENCE [LARGE SCALE GENOMIC DNA]</scope>
    <source>
        <strain evidence="2 3">ALL</strain>
    </source>
</reference>
<dbReference type="EMBL" id="AZBU02000006">
    <property type="protein sequence ID" value="TKR72866.1"/>
    <property type="molecule type" value="Genomic_DNA"/>
</dbReference>
<evidence type="ECO:0000313" key="2">
    <source>
        <dbReference type="EMBL" id="TKR72866.1"/>
    </source>
</evidence>
<dbReference type="CDD" id="cd19941">
    <property type="entry name" value="TIL"/>
    <property type="match status" value="1"/>
</dbReference>
<keyword evidence="1" id="KW-0646">Protease inhibitor</keyword>
<evidence type="ECO:0000256" key="1">
    <source>
        <dbReference type="ARBA" id="ARBA00022900"/>
    </source>
</evidence>
<reference evidence="2 3" key="2">
    <citation type="journal article" date="2019" name="G3 (Bethesda)">
        <title>Hybrid Assembly of the Genome of the Entomopathogenic Nematode Steinernema carpocapsae Identifies the X-Chromosome.</title>
        <authorList>
            <person name="Serra L."/>
            <person name="Macchietto M."/>
            <person name="Macias-Munoz A."/>
            <person name="McGill C.J."/>
            <person name="Rodriguez I.M."/>
            <person name="Rodriguez B."/>
            <person name="Murad R."/>
            <person name="Mortazavi A."/>
        </authorList>
    </citation>
    <scope>NUCLEOTIDE SEQUENCE [LARGE SCALE GENOMIC DNA]</scope>
    <source>
        <strain evidence="2 3">ALL</strain>
    </source>
</reference>
<keyword evidence="3" id="KW-1185">Reference proteome</keyword>
<proteinExistence type="predicted"/>
<accession>A0A4U5MSZ5</accession>
<comment type="caution">
    <text evidence="2">The sequence shown here is derived from an EMBL/GenBank/DDBJ whole genome shotgun (WGS) entry which is preliminary data.</text>
</comment>
<dbReference type="OrthoDB" id="5849269at2759"/>
<protein>
    <recommendedName>
        <fullName evidence="4">TIL domain-containing protein</fullName>
    </recommendedName>
</protein>
<gene>
    <name evidence="2" type="ORF">L596_020255</name>
</gene>
<organism evidence="2 3">
    <name type="scientific">Steinernema carpocapsae</name>
    <name type="common">Entomopathogenic nematode</name>
    <dbReference type="NCBI Taxonomy" id="34508"/>
    <lineage>
        <taxon>Eukaryota</taxon>
        <taxon>Metazoa</taxon>
        <taxon>Ecdysozoa</taxon>
        <taxon>Nematoda</taxon>
        <taxon>Chromadorea</taxon>
        <taxon>Rhabditida</taxon>
        <taxon>Tylenchina</taxon>
        <taxon>Panagrolaimomorpha</taxon>
        <taxon>Strongyloidoidea</taxon>
        <taxon>Steinernematidae</taxon>
        <taxon>Steinernema</taxon>
    </lineage>
</organism>
<dbReference type="Gene3D" id="2.10.25.10">
    <property type="entry name" value="Laminin"/>
    <property type="match status" value="2"/>
</dbReference>
<evidence type="ECO:0000313" key="3">
    <source>
        <dbReference type="Proteomes" id="UP000298663"/>
    </source>
</evidence>
<dbReference type="Proteomes" id="UP000298663">
    <property type="component" value="Unassembled WGS sequence"/>
</dbReference>
<dbReference type="AlphaFoldDB" id="A0A4U5MSZ5"/>